<gene>
    <name evidence="3" type="ORF">Q4521_11285</name>
</gene>
<dbReference type="InterPro" id="IPR049945">
    <property type="entry name" value="AAA_22"/>
</dbReference>
<evidence type="ECO:0000313" key="3">
    <source>
        <dbReference type="EMBL" id="MDO6423057.1"/>
    </source>
</evidence>
<comment type="caution">
    <text evidence="3">The sequence shown here is derived from an EMBL/GenBank/DDBJ whole genome shotgun (WGS) entry which is preliminary data.</text>
</comment>
<protein>
    <submittedName>
        <fullName evidence="3">ATP-binding protein</fullName>
    </submittedName>
</protein>
<evidence type="ECO:0000259" key="2">
    <source>
        <dbReference type="Pfam" id="PF13401"/>
    </source>
</evidence>
<proteinExistence type="predicted"/>
<dbReference type="RefSeq" id="WP_303492843.1">
    <property type="nucleotide sequence ID" value="NZ_JAUOPB010000008.1"/>
</dbReference>
<dbReference type="Proteomes" id="UP001169760">
    <property type="component" value="Unassembled WGS sequence"/>
</dbReference>
<dbReference type="GO" id="GO:0016887">
    <property type="term" value="F:ATP hydrolysis activity"/>
    <property type="evidence" value="ECO:0007669"/>
    <property type="project" value="InterPro"/>
</dbReference>
<keyword evidence="3" id="KW-0547">Nucleotide-binding</keyword>
<dbReference type="EMBL" id="JAUOPB010000008">
    <property type="protein sequence ID" value="MDO6423057.1"/>
    <property type="molecule type" value="Genomic_DNA"/>
</dbReference>
<name>A0AAW7X9D8_9GAMM</name>
<dbReference type="SUPFAM" id="SSF52540">
    <property type="entry name" value="P-loop containing nucleoside triphosphate hydrolases"/>
    <property type="match status" value="1"/>
</dbReference>
<evidence type="ECO:0000256" key="1">
    <source>
        <dbReference type="SAM" id="MobiDB-lite"/>
    </source>
</evidence>
<keyword evidence="3" id="KW-0067">ATP-binding</keyword>
<evidence type="ECO:0000313" key="4">
    <source>
        <dbReference type="Proteomes" id="UP001169760"/>
    </source>
</evidence>
<dbReference type="Gene3D" id="3.40.50.300">
    <property type="entry name" value="P-loop containing nucleotide triphosphate hydrolases"/>
    <property type="match status" value="1"/>
</dbReference>
<dbReference type="InterPro" id="IPR027417">
    <property type="entry name" value="P-loop_NTPase"/>
</dbReference>
<feature type="region of interest" description="Disordered" evidence="1">
    <location>
        <begin position="328"/>
        <end position="357"/>
    </location>
</feature>
<feature type="domain" description="ORC1/DEAH AAA+ ATPase" evidence="2">
    <location>
        <begin position="42"/>
        <end position="196"/>
    </location>
</feature>
<sequence length="357" mass="40153">MEELVGIDLSKVKTLDFKIPHRNWNQAFAEAYVYMTTTSPGEVISIFGPTRAGKTSLLEELITTICGTHKFENEMPVVKIEVDNNGGKAAFSYRSFIMETLGLMNHPVYSSIKNDGWSDPNRLDRNERAKESTLVNALIECFKQRKTRFWIVDEAQDLKYAGRHAMAAAGVLDALKTLAKKAGVVLVVCGTYSILESMTRSGHFEGRKHDVHLGRYRQIDEDIEEFLWILSNYNSVLDIDPSLGSLDECAEVLYEGSLGCIGLLRACLYRASVYAAIERKRIGLDHIYKSLKSSNQMLTTAAEIRLGEEHLGLKPCSVVEAALENEEEKQKKSAAKKQKKSKCFQRKPKRYSSGNRL</sequence>
<accession>A0AAW7X9D8</accession>
<dbReference type="GO" id="GO:0005524">
    <property type="term" value="F:ATP binding"/>
    <property type="evidence" value="ECO:0007669"/>
    <property type="project" value="UniProtKB-KW"/>
</dbReference>
<organism evidence="3 4">
    <name type="scientific">Saccharophagus degradans</name>
    <dbReference type="NCBI Taxonomy" id="86304"/>
    <lineage>
        <taxon>Bacteria</taxon>
        <taxon>Pseudomonadati</taxon>
        <taxon>Pseudomonadota</taxon>
        <taxon>Gammaproteobacteria</taxon>
        <taxon>Cellvibrionales</taxon>
        <taxon>Cellvibrionaceae</taxon>
        <taxon>Saccharophagus</taxon>
    </lineage>
</organism>
<dbReference type="AlphaFoldDB" id="A0AAW7X9D8"/>
<feature type="compositionally biased region" description="Basic residues" evidence="1">
    <location>
        <begin position="332"/>
        <end position="350"/>
    </location>
</feature>
<reference evidence="3" key="1">
    <citation type="submission" date="2023-07" db="EMBL/GenBank/DDBJ databases">
        <title>Genome content predicts the carbon catabolic preferences of heterotrophic bacteria.</title>
        <authorList>
            <person name="Gralka M."/>
        </authorList>
    </citation>
    <scope>NUCLEOTIDE SEQUENCE</scope>
    <source>
        <strain evidence="3">I3M17_2</strain>
    </source>
</reference>
<dbReference type="Pfam" id="PF13401">
    <property type="entry name" value="AAA_22"/>
    <property type="match status" value="1"/>
</dbReference>